<evidence type="ECO:0000256" key="1">
    <source>
        <dbReference type="SAM" id="Phobius"/>
    </source>
</evidence>
<dbReference type="EMBL" id="BMDW01000021">
    <property type="protein sequence ID" value="GGA57146.1"/>
    <property type="molecule type" value="Genomic_DNA"/>
</dbReference>
<keyword evidence="1" id="KW-1133">Transmembrane helix</keyword>
<reference evidence="3" key="1">
    <citation type="journal article" date="2019" name="Int. J. Syst. Evol. Microbiol.">
        <title>The Global Catalogue of Microorganisms (GCM) 10K type strain sequencing project: providing services to taxonomists for standard genome sequencing and annotation.</title>
        <authorList>
            <consortium name="The Broad Institute Genomics Platform"/>
            <consortium name="The Broad Institute Genome Sequencing Center for Infectious Disease"/>
            <person name="Wu L."/>
            <person name="Ma J."/>
        </authorList>
    </citation>
    <scope>NUCLEOTIDE SEQUENCE [LARGE SCALE GENOMIC DNA]</scope>
    <source>
        <strain evidence="3">CGMCC 1.10106</strain>
    </source>
</reference>
<protein>
    <submittedName>
        <fullName evidence="2">Uncharacterized protein</fullName>
    </submittedName>
</protein>
<evidence type="ECO:0000313" key="3">
    <source>
        <dbReference type="Proteomes" id="UP000618591"/>
    </source>
</evidence>
<keyword evidence="3" id="KW-1185">Reference proteome</keyword>
<evidence type="ECO:0000313" key="2">
    <source>
        <dbReference type="EMBL" id="GGA57146.1"/>
    </source>
</evidence>
<dbReference type="Proteomes" id="UP000618591">
    <property type="component" value="Unassembled WGS sequence"/>
</dbReference>
<feature type="transmembrane region" description="Helical" evidence="1">
    <location>
        <begin position="99"/>
        <end position="118"/>
    </location>
</feature>
<sequence>MAENSTNTLLANSQTAPDAAAVELTEDDAQLAALKKSVSDVEVKAAAISHAAQQSTPSGWWTTHSAMTMSASVLLFGAAVIAIATFTAKKQQSTLEEALRLYGTIMVITMAVFLVVAGYSDQQIAAPLGLLGTIAGYLLGRTTKPNDQA</sequence>
<proteinExistence type="predicted"/>
<keyword evidence="1" id="KW-0812">Transmembrane</keyword>
<accession>A0ABQ1H354</accession>
<organism evidence="2 3">
    <name type="scientific">Sphingomonas psychrolutea</name>
    <dbReference type="NCBI Taxonomy" id="1259676"/>
    <lineage>
        <taxon>Bacteria</taxon>
        <taxon>Pseudomonadati</taxon>
        <taxon>Pseudomonadota</taxon>
        <taxon>Alphaproteobacteria</taxon>
        <taxon>Sphingomonadales</taxon>
        <taxon>Sphingomonadaceae</taxon>
        <taxon>Sphingomonas</taxon>
    </lineage>
</organism>
<keyword evidence="1" id="KW-0472">Membrane</keyword>
<name>A0ABQ1H354_9SPHN</name>
<gene>
    <name evidence="2" type="ORF">GCM10011395_29470</name>
</gene>
<feature type="transmembrane region" description="Helical" evidence="1">
    <location>
        <begin position="124"/>
        <end position="140"/>
    </location>
</feature>
<feature type="transmembrane region" description="Helical" evidence="1">
    <location>
        <begin position="66"/>
        <end position="87"/>
    </location>
</feature>
<dbReference type="RefSeq" id="WP_188448820.1">
    <property type="nucleotide sequence ID" value="NZ_BMDW01000021.1"/>
</dbReference>
<comment type="caution">
    <text evidence="2">The sequence shown here is derived from an EMBL/GenBank/DDBJ whole genome shotgun (WGS) entry which is preliminary data.</text>
</comment>